<dbReference type="HAMAP" id="MF_01170">
    <property type="entry name" value="RacA"/>
    <property type="match status" value="1"/>
</dbReference>
<dbReference type="Pfam" id="PF13411">
    <property type="entry name" value="MerR_1"/>
    <property type="match status" value="1"/>
</dbReference>
<feature type="region of interest" description="Disordered" evidence="9">
    <location>
        <begin position="53"/>
        <end position="75"/>
    </location>
</feature>
<evidence type="ECO:0000259" key="10">
    <source>
        <dbReference type="Pfam" id="PF13411"/>
    </source>
</evidence>
<dbReference type="GO" id="GO:0005737">
    <property type="term" value="C:cytoplasm"/>
    <property type="evidence" value="ECO:0007669"/>
    <property type="project" value="UniProtKB-SubCell"/>
</dbReference>
<feature type="domain" description="HTH merR-type" evidence="10">
    <location>
        <begin position="1"/>
        <end position="51"/>
    </location>
</feature>
<dbReference type="GO" id="GO:0003690">
    <property type="term" value="F:double-stranded DNA binding"/>
    <property type="evidence" value="ECO:0007669"/>
    <property type="project" value="UniProtKB-UniRule"/>
</dbReference>
<comment type="subcellular location">
    <subcellularLocation>
        <location evidence="8">Cytoplasm</location>
    </subcellularLocation>
    <text evidence="8">Localizes to cell poles and nucleoid.</text>
</comment>
<proteinExistence type="inferred from homology"/>
<keyword evidence="2 8" id="KW-0132">Cell division</keyword>
<dbReference type="Gene3D" id="1.10.1660.10">
    <property type="match status" value="1"/>
</dbReference>
<evidence type="ECO:0000256" key="7">
    <source>
        <dbReference type="ARBA" id="ARBA00023306"/>
    </source>
</evidence>
<evidence type="ECO:0000313" key="11">
    <source>
        <dbReference type="EMBL" id="QQT00054.1"/>
    </source>
</evidence>
<evidence type="ECO:0000256" key="5">
    <source>
        <dbReference type="ARBA" id="ARBA00023054"/>
    </source>
</evidence>
<dbReference type="GO" id="GO:0030435">
    <property type="term" value="P:sporulation resulting in formation of a cellular spore"/>
    <property type="evidence" value="ECO:0007669"/>
    <property type="project" value="UniProtKB-UniRule"/>
</dbReference>
<evidence type="ECO:0000256" key="2">
    <source>
        <dbReference type="ARBA" id="ARBA00022618"/>
    </source>
</evidence>
<name>A0A974S025_PERPY</name>
<feature type="DNA-binding region" description="H-T-H motif" evidence="8">
    <location>
        <begin position="3"/>
        <end position="23"/>
    </location>
</feature>
<keyword evidence="5 8" id="KW-0175">Coiled coil</keyword>
<evidence type="ECO:0000256" key="6">
    <source>
        <dbReference type="ARBA" id="ARBA00023125"/>
    </source>
</evidence>
<dbReference type="KEGG" id="ppsr:I6J18_21145"/>
<dbReference type="InterPro" id="IPR000551">
    <property type="entry name" value="MerR-type_HTH_dom"/>
</dbReference>
<keyword evidence="12" id="KW-1185">Reference proteome</keyword>
<evidence type="ECO:0000256" key="3">
    <source>
        <dbReference type="ARBA" id="ARBA00022829"/>
    </source>
</evidence>
<organism evidence="11 12">
    <name type="scientific">Peribacillus psychrosaccharolyticus</name>
    <name type="common">Bacillus psychrosaccharolyticus</name>
    <dbReference type="NCBI Taxonomy" id="1407"/>
    <lineage>
        <taxon>Bacteria</taxon>
        <taxon>Bacillati</taxon>
        <taxon>Bacillota</taxon>
        <taxon>Bacilli</taxon>
        <taxon>Bacillales</taxon>
        <taxon>Bacillaceae</taxon>
        <taxon>Peribacillus</taxon>
    </lineage>
</organism>
<evidence type="ECO:0000256" key="1">
    <source>
        <dbReference type="ARBA" id="ARBA00022490"/>
    </source>
</evidence>
<dbReference type="GO" id="GO:0006355">
    <property type="term" value="P:regulation of DNA-templated transcription"/>
    <property type="evidence" value="ECO:0007669"/>
    <property type="project" value="InterPro"/>
</dbReference>
<keyword evidence="6 8" id="KW-0238">DNA-binding</keyword>
<evidence type="ECO:0000256" key="4">
    <source>
        <dbReference type="ARBA" id="ARBA00022969"/>
    </source>
</evidence>
<dbReference type="InterPro" id="IPR009061">
    <property type="entry name" value="DNA-bd_dom_put_sf"/>
</dbReference>
<keyword evidence="1 8" id="KW-0963">Cytoplasm</keyword>
<dbReference type="GO" id="GO:0030261">
    <property type="term" value="P:chromosome condensation"/>
    <property type="evidence" value="ECO:0007669"/>
    <property type="project" value="UniProtKB-UniRule"/>
</dbReference>
<dbReference type="SUPFAM" id="SSF46955">
    <property type="entry name" value="Putative DNA-binding domain"/>
    <property type="match status" value="1"/>
</dbReference>
<accession>A0A974S025</accession>
<comment type="similarity">
    <text evidence="8">Belongs to the RacA family.</text>
</comment>
<dbReference type="GO" id="GO:0008356">
    <property type="term" value="P:asymmetric cell division"/>
    <property type="evidence" value="ECO:0007669"/>
    <property type="project" value="UniProtKB-UniRule"/>
</dbReference>
<sequence>MNTSTVAKELGISQSTVQRWVSGGNILVERNQHGHYVFSEANLEALRQMKKELNNSSASQEPREKKVRKGTLPAQRSEEIQAVVTEIERKLDEKADSVVSYQLLQHRSDMEELQDLIKKLEKRIQKLENSEIENRKSDSLTAFNGNPPKNKKGRIFQSVFGFNKKEQKNPSC</sequence>
<dbReference type="Proteomes" id="UP000595254">
    <property type="component" value="Chromosome"/>
</dbReference>
<keyword evidence="3 8" id="KW-0159">Chromosome partition</keyword>
<dbReference type="EMBL" id="CP068053">
    <property type="protein sequence ID" value="QQT00054.1"/>
    <property type="molecule type" value="Genomic_DNA"/>
</dbReference>
<dbReference type="GO" id="GO:0007059">
    <property type="term" value="P:chromosome segregation"/>
    <property type="evidence" value="ECO:0007669"/>
    <property type="project" value="UniProtKB-UniRule"/>
</dbReference>
<comment type="function">
    <text evidence="8">Required for the formation of axial filaments and for anchoring the origin regions at the cell poles in sporulating cells, thus ensuring proper chromosome segregation in the prespore. Binds in a dispersed manner throughout the chromosome but preferentially to sites clustered in the origin portion of the chromosome, causing condensation of the chromosome and its remodeling into an elongated, anchored structure.</text>
</comment>
<evidence type="ECO:0000256" key="8">
    <source>
        <dbReference type="HAMAP-Rule" id="MF_01170"/>
    </source>
</evidence>
<evidence type="ECO:0000256" key="9">
    <source>
        <dbReference type="SAM" id="MobiDB-lite"/>
    </source>
</evidence>
<dbReference type="RefSeq" id="WP_040375035.1">
    <property type="nucleotide sequence ID" value="NZ_CP068053.1"/>
</dbReference>
<dbReference type="InterPro" id="IPR023522">
    <property type="entry name" value="Chrosome_anchoring_RacA"/>
</dbReference>
<reference evidence="11 12" key="1">
    <citation type="submission" date="2021-01" db="EMBL/GenBank/DDBJ databases">
        <title>FDA dAtabase for Regulatory Grade micrObial Sequences (FDA-ARGOS): Supporting development and validation of Infectious Disease Dx tests.</title>
        <authorList>
            <person name="Nelson B."/>
            <person name="Plummer A."/>
            <person name="Tallon L."/>
            <person name="Sadzewicz L."/>
            <person name="Zhao X."/>
            <person name="Boylan J."/>
            <person name="Ott S."/>
            <person name="Bowen H."/>
            <person name="Vavikolanu K."/>
            <person name="Mehta A."/>
            <person name="Aluvathingal J."/>
            <person name="Nadendla S."/>
            <person name="Myers T."/>
            <person name="Yan Y."/>
            <person name="Sichtig H."/>
        </authorList>
    </citation>
    <scope>NUCLEOTIDE SEQUENCE [LARGE SCALE GENOMIC DNA]</scope>
    <source>
        <strain evidence="11 12">FDAARGOS_1161</strain>
    </source>
</reference>
<gene>
    <name evidence="8" type="primary">racA</name>
    <name evidence="11" type="ORF">I6J18_21145</name>
</gene>
<feature type="coiled-coil region" evidence="8">
    <location>
        <begin position="103"/>
        <end position="137"/>
    </location>
</feature>
<evidence type="ECO:0000313" key="12">
    <source>
        <dbReference type="Proteomes" id="UP000595254"/>
    </source>
</evidence>
<dbReference type="AlphaFoldDB" id="A0A974S025"/>
<keyword evidence="4 8" id="KW-0749">Sporulation</keyword>
<protein>
    <recommendedName>
        <fullName evidence="8">Chromosome-anchoring protein RacA</fullName>
    </recommendedName>
</protein>
<dbReference type="CDD" id="cd04762">
    <property type="entry name" value="HTH_MerR-trunc"/>
    <property type="match status" value="1"/>
</dbReference>
<keyword evidence="7 8" id="KW-0131">Cell cycle</keyword>